<name>A0A812KJE8_9DINO</name>
<comment type="caution">
    <text evidence="2">The sequence shown here is derived from an EMBL/GenBank/DDBJ whole genome shotgun (WGS) entry which is preliminary data.</text>
</comment>
<sequence>MRTGRGSLSPREARKSELLRQTSSRIAECARGQRHGHVTVHRLAPWTESRRTDPKHQPEAPCADSFPRPRTHCRASILISSSTMRHYPLTSLTPAGHAGPFPPRLRSSGSRTTTSTTSTTTTTAAVTSSSTGL</sequence>
<accession>A0A812KJE8</accession>
<feature type="region of interest" description="Disordered" evidence="1">
    <location>
        <begin position="1"/>
        <end position="20"/>
    </location>
</feature>
<keyword evidence="3" id="KW-1185">Reference proteome</keyword>
<feature type="region of interest" description="Disordered" evidence="1">
    <location>
        <begin position="88"/>
        <end position="133"/>
    </location>
</feature>
<gene>
    <name evidence="2" type="ORF">SNEC2469_LOCUS3425</name>
</gene>
<feature type="compositionally biased region" description="Basic and acidic residues" evidence="1">
    <location>
        <begin position="48"/>
        <end position="58"/>
    </location>
</feature>
<protein>
    <submittedName>
        <fullName evidence="2">Uncharacterized protein</fullName>
    </submittedName>
</protein>
<organism evidence="2 3">
    <name type="scientific">Symbiodinium necroappetens</name>
    <dbReference type="NCBI Taxonomy" id="1628268"/>
    <lineage>
        <taxon>Eukaryota</taxon>
        <taxon>Sar</taxon>
        <taxon>Alveolata</taxon>
        <taxon>Dinophyceae</taxon>
        <taxon>Suessiales</taxon>
        <taxon>Symbiodiniaceae</taxon>
        <taxon>Symbiodinium</taxon>
    </lineage>
</organism>
<evidence type="ECO:0000313" key="2">
    <source>
        <dbReference type="EMBL" id="CAE7229115.1"/>
    </source>
</evidence>
<proteinExistence type="predicted"/>
<dbReference type="EMBL" id="CAJNJA010007797">
    <property type="protein sequence ID" value="CAE7229115.1"/>
    <property type="molecule type" value="Genomic_DNA"/>
</dbReference>
<reference evidence="2" key="1">
    <citation type="submission" date="2021-02" db="EMBL/GenBank/DDBJ databases">
        <authorList>
            <person name="Dougan E. K."/>
            <person name="Rhodes N."/>
            <person name="Thang M."/>
            <person name="Chan C."/>
        </authorList>
    </citation>
    <scope>NUCLEOTIDE SEQUENCE</scope>
</reference>
<dbReference type="Proteomes" id="UP000601435">
    <property type="component" value="Unassembled WGS sequence"/>
</dbReference>
<feature type="compositionally biased region" description="Low complexity" evidence="1">
    <location>
        <begin position="106"/>
        <end position="133"/>
    </location>
</feature>
<feature type="region of interest" description="Disordered" evidence="1">
    <location>
        <begin position="27"/>
        <end position="70"/>
    </location>
</feature>
<dbReference type="AlphaFoldDB" id="A0A812KJE8"/>
<evidence type="ECO:0000256" key="1">
    <source>
        <dbReference type="SAM" id="MobiDB-lite"/>
    </source>
</evidence>
<evidence type="ECO:0000313" key="3">
    <source>
        <dbReference type="Proteomes" id="UP000601435"/>
    </source>
</evidence>